<dbReference type="PRINTS" id="PR00344">
    <property type="entry name" value="BCTRLSENSOR"/>
</dbReference>
<dbReference type="EC" id="2.7.13.3" evidence="2"/>
<dbReference type="PROSITE" id="PS50112">
    <property type="entry name" value="PAS"/>
    <property type="match status" value="1"/>
</dbReference>
<evidence type="ECO:0000313" key="9">
    <source>
        <dbReference type="EMBL" id="MYL66361.1"/>
    </source>
</evidence>
<dbReference type="Gene3D" id="3.30.565.10">
    <property type="entry name" value="Histidine kinase-like ATPase, C-terminal domain"/>
    <property type="match status" value="1"/>
</dbReference>
<dbReference type="Gene3D" id="3.30.450.20">
    <property type="entry name" value="PAS domain"/>
    <property type="match status" value="1"/>
</dbReference>
<keyword evidence="4" id="KW-0808">Transferase</keyword>
<dbReference type="InterPro" id="IPR035965">
    <property type="entry name" value="PAS-like_dom_sf"/>
</dbReference>
<feature type="domain" description="PAS" evidence="8">
    <location>
        <begin position="285"/>
        <end position="358"/>
    </location>
</feature>
<sequence>MTSALGEHASVLVLNDDPELAEELGSHLGAERRDSDDGGAVETFAAAPDGVDDDRLAGADVTVVLDEAGLERVRPVDRVGAVVAYVDDPTGRVATDPLVDAVAGSREALSETASWLLARDRRSVARSAPTRTPSRIEQLNAGMTELAAVRSVDEAYRATIAVAEQVFPGYQGVVAVRDGEWVEPVVASSGTPVEDCNRVRVGSGVAGRAVQTGNASIAPNPNPESRFDTVLTVPVGDDVVFQLASDDTGSGAEFDDADRRLAELLASHLEETLDRIDVTETLRAERDRLLALFTNVPDPAIAYDYVDGDPIVRQVNDAFEATFGYEPEAVIGESVDDYIVPPDAESEANDLNEQLHRGENVRREVTRITADGPRHFILHVIPIHLDAANAAGYAIYTDVTDRREREETLRRQNERLDEFSSIVSHDLRNPLSVAEGYVDLARETGDIDHLDRAADAIDRMDELVEDLLSLAREGRSVGETDPVSLAAVAREAWSSVDTGGATLTVEADGTLEANRTRLRELLENVFRNSAEHGRDSPEDPLSVRVGAGTLRDDDGEEVPGFYVEDDGTGLPDDADRVFDSGFTTEESGTGLGLAISERIAEAHGWTAHALAGADGGARFEFRTG</sequence>
<dbReference type="InterPro" id="IPR003661">
    <property type="entry name" value="HisK_dim/P_dom"/>
</dbReference>
<organism evidence="9 10">
    <name type="scientific">Halorubrum distributum</name>
    <dbReference type="NCBI Taxonomy" id="29283"/>
    <lineage>
        <taxon>Archaea</taxon>
        <taxon>Methanobacteriati</taxon>
        <taxon>Methanobacteriota</taxon>
        <taxon>Stenosarchaea group</taxon>
        <taxon>Halobacteria</taxon>
        <taxon>Halobacteriales</taxon>
        <taxon>Haloferacaceae</taxon>
        <taxon>Halorubrum</taxon>
        <taxon>Halorubrum distributum group</taxon>
    </lineage>
</organism>
<feature type="domain" description="Histidine kinase" evidence="7">
    <location>
        <begin position="422"/>
        <end position="624"/>
    </location>
</feature>
<dbReference type="SUPFAM" id="SSF47384">
    <property type="entry name" value="Homodimeric domain of signal transducing histidine kinase"/>
    <property type="match status" value="1"/>
</dbReference>
<dbReference type="Pfam" id="PF08448">
    <property type="entry name" value="PAS_4"/>
    <property type="match status" value="1"/>
</dbReference>
<dbReference type="Pfam" id="PF00512">
    <property type="entry name" value="HisKA"/>
    <property type="match status" value="1"/>
</dbReference>
<dbReference type="NCBIfam" id="TIGR00229">
    <property type="entry name" value="sensory_box"/>
    <property type="match status" value="1"/>
</dbReference>
<evidence type="ECO:0000256" key="1">
    <source>
        <dbReference type="ARBA" id="ARBA00000085"/>
    </source>
</evidence>
<dbReference type="SMART" id="SM00387">
    <property type="entry name" value="HATPase_c"/>
    <property type="match status" value="1"/>
</dbReference>
<evidence type="ECO:0000256" key="5">
    <source>
        <dbReference type="ARBA" id="ARBA00022777"/>
    </source>
</evidence>
<dbReference type="RefSeq" id="WP_321168513.1">
    <property type="nucleotide sequence ID" value="NZ_WMFC01000001.1"/>
</dbReference>
<dbReference type="SUPFAM" id="SSF55874">
    <property type="entry name" value="ATPase domain of HSP90 chaperone/DNA topoisomerase II/histidine kinase"/>
    <property type="match status" value="1"/>
</dbReference>
<dbReference type="PANTHER" id="PTHR43711:SF1">
    <property type="entry name" value="HISTIDINE KINASE 1"/>
    <property type="match status" value="1"/>
</dbReference>
<dbReference type="SUPFAM" id="SSF55785">
    <property type="entry name" value="PYP-like sensor domain (PAS domain)"/>
    <property type="match status" value="1"/>
</dbReference>
<accession>A0A6B1IS19</accession>
<dbReference type="InterPro" id="IPR003594">
    <property type="entry name" value="HATPase_dom"/>
</dbReference>
<reference evidence="9 10" key="1">
    <citation type="submission" date="2019-11" db="EMBL/GenBank/DDBJ databases">
        <title>Genome sequences of 17 halophilic strains isolated from different environments.</title>
        <authorList>
            <person name="Furrow R.E."/>
        </authorList>
    </citation>
    <scope>NUCLEOTIDE SEQUENCE [LARGE SCALE GENOMIC DNA]</scope>
    <source>
        <strain evidence="9 10">22502_06_Cabo</strain>
    </source>
</reference>
<proteinExistence type="predicted"/>
<keyword evidence="5" id="KW-0418">Kinase</keyword>
<name>A0A6B1IS19_9EURY</name>
<dbReference type="InterPro" id="IPR000014">
    <property type="entry name" value="PAS"/>
</dbReference>
<dbReference type="EMBL" id="WMFC01000001">
    <property type="protein sequence ID" value="MYL66361.1"/>
    <property type="molecule type" value="Genomic_DNA"/>
</dbReference>
<dbReference type="InterPro" id="IPR029016">
    <property type="entry name" value="GAF-like_dom_sf"/>
</dbReference>
<dbReference type="Gene3D" id="3.30.450.40">
    <property type="match status" value="1"/>
</dbReference>
<dbReference type="InterPro" id="IPR004358">
    <property type="entry name" value="Sig_transdc_His_kin-like_C"/>
</dbReference>
<comment type="caution">
    <text evidence="9">The sequence shown here is derived from an EMBL/GenBank/DDBJ whole genome shotgun (WGS) entry which is preliminary data.</text>
</comment>
<evidence type="ECO:0000256" key="6">
    <source>
        <dbReference type="ARBA" id="ARBA00023012"/>
    </source>
</evidence>
<dbReference type="SMART" id="SM00091">
    <property type="entry name" value="PAS"/>
    <property type="match status" value="1"/>
</dbReference>
<evidence type="ECO:0000313" key="10">
    <source>
        <dbReference type="Proteomes" id="UP000452321"/>
    </source>
</evidence>
<dbReference type="InterPro" id="IPR005467">
    <property type="entry name" value="His_kinase_dom"/>
</dbReference>
<dbReference type="InterPro" id="IPR036890">
    <property type="entry name" value="HATPase_C_sf"/>
</dbReference>
<dbReference type="Pfam" id="PF02518">
    <property type="entry name" value="HATPase_c"/>
    <property type="match status" value="1"/>
</dbReference>
<gene>
    <name evidence="9" type="ORF">GLW30_01270</name>
</gene>
<dbReference type="SUPFAM" id="SSF55781">
    <property type="entry name" value="GAF domain-like"/>
    <property type="match status" value="1"/>
</dbReference>
<dbReference type="Proteomes" id="UP000452321">
    <property type="component" value="Unassembled WGS sequence"/>
</dbReference>
<protein>
    <recommendedName>
        <fullName evidence="2">histidine kinase</fullName>
        <ecNumber evidence="2">2.7.13.3</ecNumber>
    </recommendedName>
</protein>
<keyword evidence="6" id="KW-0902">Two-component regulatory system</keyword>
<dbReference type="InterPro" id="IPR036097">
    <property type="entry name" value="HisK_dim/P_sf"/>
</dbReference>
<dbReference type="SMART" id="SM00388">
    <property type="entry name" value="HisKA"/>
    <property type="match status" value="1"/>
</dbReference>
<evidence type="ECO:0000256" key="3">
    <source>
        <dbReference type="ARBA" id="ARBA00022553"/>
    </source>
</evidence>
<dbReference type="InterPro" id="IPR050736">
    <property type="entry name" value="Sensor_HK_Regulatory"/>
</dbReference>
<evidence type="ECO:0000256" key="4">
    <source>
        <dbReference type="ARBA" id="ARBA00022679"/>
    </source>
</evidence>
<dbReference type="GO" id="GO:0000155">
    <property type="term" value="F:phosphorelay sensor kinase activity"/>
    <property type="evidence" value="ECO:0007669"/>
    <property type="project" value="InterPro"/>
</dbReference>
<dbReference type="InterPro" id="IPR013656">
    <property type="entry name" value="PAS_4"/>
</dbReference>
<dbReference type="CDD" id="cd00082">
    <property type="entry name" value="HisKA"/>
    <property type="match status" value="1"/>
</dbReference>
<dbReference type="InterPro" id="IPR003018">
    <property type="entry name" value="GAF"/>
</dbReference>
<dbReference type="CDD" id="cd00130">
    <property type="entry name" value="PAS"/>
    <property type="match status" value="1"/>
</dbReference>
<dbReference type="PROSITE" id="PS50109">
    <property type="entry name" value="HIS_KIN"/>
    <property type="match status" value="1"/>
</dbReference>
<evidence type="ECO:0000256" key="2">
    <source>
        <dbReference type="ARBA" id="ARBA00012438"/>
    </source>
</evidence>
<keyword evidence="3" id="KW-0597">Phosphoprotein</keyword>
<dbReference type="Gene3D" id="1.10.287.130">
    <property type="match status" value="1"/>
</dbReference>
<dbReference type="PANTHER" id="PTHR43711">
    <property type="entry name" value="TWO-COMPONENT HISTIDINE KINASE"/>
    <property type="match status" value="1"/>
</dbReference>
<dbReference type="AlphaFoldDB" id="A0A6B1IS19"/>
<dbReference type="Pfam" id="PF13185">
    <property type="entry name" value="GAF_2"/>
    <property type="match status" value="1"/>
</dbReference>
<evidence type="ECO:0000259" key="8">
    <source>
        <dbReference type="PROSITE" id="PS50112"/>
    </source>
</evidence>
<evidence type="ECO:0000259" key="7">
    <source>
        <dbReference type="PROSITE" id="PS50109"/>
    </source>
</evidence>
<comment type="catalytic activity">
    <reaction evidence="1">
        <text>ATP + protein L-histidine = ADP + protein N-phospho-L-histidine.</text>
        <dbReference type="EC" id="2.7.13.3"/>
    </reaction>
</comment>